<protein>
    <submittedName>
        <fullName evidence="2">Uncharacterized protein</fullName>
    </submittedName>
</protein>
<sequence>THLPMYLSKTFARESKLKSMVIQTFIVLFCFHIVSIQSHTPSGRMNQNSRETVIDLSTVSNGPRILKPPLIHLSARDLDEANSLQEHTYFLVHDHVRYTCTAAFASLCPQIYGGEWTITNHKLRKFVNTANVADELSPTVTCIERDEQLCRAIETWNGAIWVFKKNQNLDPPGQWMRKINNAELFCNATKVEICPLNDGEWLRVPSIIEHNRDFDRQTFINSRVSGSLHYSHRNKEKREIIKKNKHQNIKSTEDEDETNDGNSKENESRQWSQSNSSESDDFEEESDAQKTAKHRSSNREDEFGYVKHINPVADEWSKGKQTIEIVEEGWGKYTYKVQTDSPRRRIKEKKEPSRKRDSITIDSDEEHTDAEEYSKGSEDEDSSNTK</sequence>
<dbReference type="AlphaFoldDB" id="A0A0A9XR20"/>
<organism evidence="2">
    <name type="scientific">Lygus hesperus</name>
    <name type="common">Western plant bug</name>
    <dbReference type="NCBI Taxonomy" id="30085"/>
    <lineage>
        <taxon>Eukaryota</taxon>
        <taxon>Metazoa</taxon>
        <taxon>Ecdysozoa</taxon>
        <taxon>Arthropoda</taxon>
        <taxon>Hexapoda</taxon>
        <taxon>Insecta</taxon>
        <taxon>Pterygota</taxon>
        <taxon>Neoptera</taxon>
        <taxon>Paraneoptera</taxon>
        <taxon>Hemiptera</taxon>
        <taxon>Heteroptera</taxon>
        <taxon>Panheteroptera</taxon>
        <taxon>Cimicomorpha</taxon>
        <taxon>Miridae</taxon>
        <taxon>Mirini</taxon>
        <taxon>Lygus</taxon>
    </lineage>
</organism>
<accession>A0A0A9XR20</accession>
<feature type="compositionally biased region" description="Basic and acidic residues" evidence="1">
    <location>
        <begin position="348"/>
        <end position="359"/>
    </location>
</feature>
<evidence type="ECO:0000256" key="1">
    <source>
        <dbReference type="SAM" id="MobiDB-lite"/>
    </source>
</evidence>
<feature type="region of interest" description="Disordered" evidence="1">
    <location>
        <begin position="230"/>
        <end position="320"/>
    </location>
</feature>
<feature type="non-terminal residue" evidence="2">
    <location>
        <position position="1"/>
    </location>
</feature>
<proteinExistence type="predicted"/>
<feature type="region of interest" description="Disordered" evidence="1">
    <location>
        <begin position="339"/>
        <end position="386"/>
    </location>
</feature>
<gene>
    <name evidence="2" type="ORF">CM83_1459</name>
</gene>
<name>A0A0A9XR20_LYGHE</name>
<dbReference type="EMBL" id="GBHO01021538">
    <property type="protein sequence ID" value="JAG22066.1"/>
    <property type="molecule type" value="Transcribed_RNA"/>
</dbReference>
<reference evidence="2" key="2">
    <citation type="submission" date="2014-07" db="EMBL/GenBank/DDBJ databases">
        <authorList>
            <person name="Hull J."/>
        </authorList>
    </citation>
    <scope>NUCLEOTIDE SEQUENCE</scope>
</reference>
<reference evidence="2" key="1">
    <citation type="journal article" date="2014" name="PLoS ONE">
        <title>Transcriptome-Based Identification of ABC Transporters in the Western Tarnished Plant Bug Lygus hesperus.</title>
        <authorList>
            <person name="Hull J.J."/>
            <person name="Chaney K."/>
            <person name="Geib S.M."/>
            <person name="Fabrick J.A."/>
            <person name="Brent C.S."/>
            <person name="Walsh D."/>
            <person name="Lavine L.C."/>
        </authorList>
    </citation>
    <scope>NUCLEOTIDE SEQUENCE</scope>
</reference>
<evidence type="ECO:0000313" key="2">
    <source>
        <dbReference type="EMBL" id="JAG22066.1"/>
    </source>
</evidence>